<dbReference type="AlphaFoldDB" id="A0A1W0A3Y8"/>
<comment type="catalytic activity">
    <reaction evidence="4">
        <text>a phosphate monoester + H2O = an alcohol + phosphate</text>
        <dbReference type="Rhea" id="RHEA:15017"/>
        <dbReference type="ChEBI" id="CHEBI:15377"/>
        <dbReference type="ChEBI" id="CHEBI:30879"/>
        <dbReference type="ChEBI" id="CHEBI:43474"/>
        <dbReference type="ChEBI" id="CHEBI:67140"/>
        <dbReference type="EC" id="3.1.3.2"/>
    </reaction>
</comment>
<dbReference type="SUPFAM" id="SSF49363">
    <property type="entry name" value="Purple acid phosphatase, N-terminal domain"/>
    <property type="match status" value="1"/>
</dbReference>
<dbReference type="Proteomes" id="UP000243217">
    <property type="component" value="Unassembled WGS sequence"/>
</dbReference>
<dbReference type="EMBL" id="JNBS01000519">
    <property type="protein sequence ID" value="OQS04994.1"/>
    <property type="molecule type" value="Genomic_DNA"/>
</dbReference>
<dbReference type="PANTHER" id="PTHR43762:SF1">
    <property type="entry name" value="D-ARABINONO-1,4-LACTONE OXIDASE"/>
    <property type="match status" value="1"/>
</dbReference>
<evidence type="ECO:0000256" key="2">
    <source>
        <dbReference type="ARBA" id="ARBA00023002"/>
    </source>
</evidence>
<dbReference type="InterPro" id="IPR010031">
    <property type="entry name" value="FAD_lactone_oxidase-like"/>
</dbReference>
<proteinExistence type="inferred from homology"/>
<comment type="similarity">
    <text evidence="4">Belongs to the metallophosphoesterase superfamily. Purple acid phosphatase family.</text>
</comment>
<organism evidence="7 8">
    <name type="scientific">Thraustotheca clavata</name>
    <dbReference type="NCBI Taxonomy" id="74557"/>
    <lineage>
        <taxon>Eukaryota</taxon>
        <taxon>Sar</taxon>
        <taxon>Stramenopiles</taxon>
        <taxon>Oomycota</taxon>
        <taxon>Saprolegniomycetes</taxon>
        <taxon>Saprolegniales</taxon>
        <taxon>Achlyaceae</taxon>
        <taxon>Thraustotheca</taxon>
    </lineage>
</organism>
<dbReference type="GO" id="GO:0003885">
    <property type="term" value="F:D-arabinono-1,4-lactone oxidase activity"/>
    <property type="evidence" value="ECO:0007669"/>
    <property type="project" value="InterPro"/>
</dbReference>
<feature type="non-terminal residue" evidence="7">
    <location>
        <position position="1"/>
    </location>
</feature>
<keyword evidence="5" id="KW-0472">Membrane</keyword>
<dbReference type="GO" id="GO:0046872">
    <property type="term" value="F:metal ion binding"/>
    <property type="evidence" value="ECO:0007669"/>
    <property type="project" value="InterPro"/>
</dbReference>
<dbReference type="Gene3D" id="3.60.21.10">
    <property type="match status" value="2"/>
</dbReference>
<feature type="transmembrane region" description="Helical" evidence="5">
    <location>
        <begin position="933"/>
        <end position="954"/>
    </location>
</feature>
<evidence type="ECO:0000313" key="7">
    <source>
        <dbReference type="EMBL" id="OQS04994.1"/>
    </source>
</evidence>
<dbReference type="InterPro" id="IPR029052">
    <property type="entry name" value="Metallo-depent_PP-like"/>
</dbReference>
<dbReference type="InterPro" id="IPR041792">
    <property type="entry name" value="MPP_PAP"/>
</dbReference>
<dbReference type="PANTHER" id="PTHR43762">
    <property type="entry name" value="L-GULONOLACTONE OXIDASE"/>
    <property type="match status" value="1"/>
</dbReference>
<keyword evidence="5" id="KW-0812">Transmembrane</keyword>
<dbReference type="Pfam" id="PF01565">
    <property type="entry name" value="FAD_binding_4"/>
    <property type="match status" value="1"/>
</dbReference>
<dbReference type="Gene3D" id="1.10.45.10">
    <property type="entry name" value="Vanillyl-alcohol Oxidase, Chain A, domain 4"/>
    <property type="match status" value="1"/>
</dbReference>
<keyword evidence="1" id="KW-0732">Signal</keyword>
<sequence>QSRNYFIFEFTSKTAMQQTTCLSGLAFMALVSASVTQVHIGLSSEAVGCKDGVSVAFASDSTSSLEVKYGVGATDKSATTTFSHYDINSPNYTYSSPTFHTAMLCNLLSNTQYKYTVQDFSGSFKSIPEASKKTVLSVVGDIGLDVIGDTVNNILSDLKGSTPDAIIIAGDWAYANGCHKDWDKWMKSTQAMFSKVPMLGINGNHEVIVAGGIIHAQPECLSEMYTGYINRIVTPITPEASKDFRTWYSKDIGNIHAIFLDDYTGIIGPNNIGSDYWFQHRNQQFEFLKKDLASVDRTKTPYIIVFKHNTYYSSWVKHQCQCSSVKFEIDDPESCWKGNYYMNQTAGAGELGDTRAEPHCGLQAKFEDVYMQYGVDAVIAGHVHCYERTAPIYKNKINPDGITYITVGTGGHGHYQGAISPIQEWSKSMSDSYYGMSRVIADDDKMTIHFRANGETTTLFDSVEIPRRKSLLAKHYTTCFFTLIGIWYFAMMFYCRLVTLLVVLALAIGSEVWKNWDTRQICYPETHLRPSSLAELQTIVKNSDSIRVAGRGHSFSPIVLTNQTLISLENLVQLIEFTQDTITVQGGMPLHVINEILAQHGRALPNVGAVAVQTAAGATQTGTHGTGNTGAISAGIVGMEIVVANGTTVHLRQSNLLDAARVAMGTLGVISSITFQHVPLWTMEQITFTMPYDEFVMDLRKLQQTFERLQWYMMGLPKDNTVTVLLRVNTTAPITTGCWNNTFTSVPVTPPPLGWSQWPDSVKSCVDVSYKTLGRVGENNTKLFTEMEMMVGAEDDLGGLEKIMQLHADLAASHDPSIQLFLGVRYVEADSIWLSPFYNRKTAVFSTILYAGPENVTKELSLYHHGMQDIMYSNYQARPHPGKVNYFTAEMMQQVYPRFDEFVALQLEWDPTGKFMNEYTKGLLVVQTKSSNLLTIPLSILGGIIALGIFSVWFQQYRRKQYYQAI</sequence>
<dbReference type="InterPro" id="IPR007173">
    <property type="entry name" value="ALO_C"/>
</dbReference>
<accession>A0A1W0A3Y8</accession>
<protein>
    <recommendedName>
        <fullName evidence="4">Purple acid phosphatase</fullName>
        <ecNumber evidence="4">3.1.3.2</ecNumber>
    </recommendedName>
</protein>
<dbReference type="GO" id="GO:0016020">
    <property type="term" value="C:membrane"/>
    <property type="evidence" value="ECO:0007669"/>
    <property type="project" value="InterPro"/>
</dbReference>
<evidence type="ECO:0000313" key="8">
    <source>
        <dbReference type="Proteomes" id="UP000243217"/>
    </source>
</evidence>
<dbReference type="EC" id="3.1.3.2" evidence="4"/>
<keyword evidence="3" id="KW-0325">Glycoprotein</keyword>
<dbReference type="OrthoDB" id="73644at2759"/>
<dbReference type="InterPro" id="IPR016171">
    <property type="entry name" value="Vanillyl_alc_oxidase_C-sub2"/>
</dbReference>
<name>A0A1W0A3Y8_9STRA</name>
<dbReference type="GO" id="GO:0071949">
    <property type="term" value="F:FAD binding"/>
    <property type="evidence" value="ECO:0007669"/>
    <property type="project" value="InterPro"/>
</dbReference>
<reference evidence="7 8" key="1">
    <citation type="journal article" date="2014" name="Genome Biol. Evol.">
        <title>The secreted proteins of Achlya hypogyna and Thraustotheca clavata identify the ancestral oomycete secretome and reveal gene acquisitions by horizontal gene transfer.</title>
        <authorList>
            <person name="Misner I."/>
            <person name="Blouin N."/>
            <person name="Leonard G."/>
            <person name="Richards T.A."/>
            <person name="Lane C.E."/>
        </authorList>
    </citation>
    <scope>NUCLEOTIDE SEQUENCE [LARGE SCALE GENOMIC DNA]</scope>
    <source>
        <strain evidence="7 8">ATCC 34112</strain>
    </source>
</reference>
<dbReference type="InterPro" id="IPR025733">
    <property type="entry name" value="PAPs_C"/>
</dbReference>
<dbReference type="CDD" id="cd00839">
    <property type="entry name" value="MPP_PAPs"/>
    <property type="match status" value="1"/>
</dbReference>
<dbReference type="PROSITE" id="PS51387">
    <property type="entry name" value="FAD_PCMH"/>
    <property type="match status" value="1"/>
</dbReference>
<evidence type="ECO:0000256" key="4">
    <source>
        <dbReference type="RuleBase" id="RU361203"/>
    </source>
</evidence>
<keyword evidence="5" id="KW-1133">Transmembrane helix</keyword>
<keyword evidence="2" id="KW-0560">Oxidoreductase</keyword>
<dbReference type="STRING" id="74557.A0A1W0A3Y8"/>
<dbReference type="InterPro" id="IPR004843">
    <property type="entry name" value="Calcineurin-like_PHP"/>
</dbReference>
<evidence type="ECO:0000256" key="5">
    <source>
        <dbReference type="SAM" id="Phobius"/>
    </source>
</evidence>
<dbReference type="SUPFAM" id="SSF56300">
    <property type="entry name" value="Metallo-dependent phosphatases"/>
    <property type="match status" value="1"/>
</dbReference>
<dbReference type="Pfam" id="PF14008">
    <property type="entry name" value="Metallophos_C"/>
    <property type="match status" value="1"/>
</dbReference>
<dbReference type="InterPro" id="IPR006094">
    <property type="entry name" value="Oxid_FAD_bind_N"/>
</dbReference>
<keyword evidence="8" id="KW-1185">Reference proteome</keyword>
<evidence type="ECO:0000256" key="3">
    <source>
        <dbReference type="ARBA" id="ARBA00023180"/>
    </source>
</evidence>
<dbReference type="Gene3D" id="3.30.465.10">
    <property type="match status" value="1"/>
</dbReference>
<evidence type="ECO:0000256" key="1">
    <source>
        <dbReference type="ARBA" id="ARBA00022729"/>
    </source>
</evidence>
<dbReference type="Gene3D" id="2.60.40.380">
    <property type="entry name" value="Purple acid phosphatase-like, N-terminal"/>
    <property type="match status" value="1"/>
</dbReference>
<dbReference type="Pfam" id="PF00149">
    <property type="entry name" value="Metallophos"/>
    <property type="match status" value="1"/>
</dbReference>
<keyword evidence="4" id="KW-0378">Hydrolase</keyword>
<dbReference type="InterPro" id="IPR036318">
    <property type="entry name" value="FAD-bd_PCMH-like_sf"/>
</dbReference>
<comment type="caution">
    <text evidence="7">The sequence shown here is derived from an EMBL/GenBank/DDBJ whole genome shotgun (WGS) entry which is preliminary data.</text>
</comment>
<dbReference type="InterPro" id="IPR016166">
    <property type="entry name" value="FAD-bd_PCMH"/>
</dbReference>
<dbReference type="InterPro" id="IPR016169">
    <property type="entry name" value="FAD-bd_PCMH_sub2"/>
</dbReference>
<dbReference type="Gene3D" id="3.30.43.10">
    <property type="entry name" value="Uridine Diphospho-n-acetylenolpyruvylglucosamine Reductase, domain 2"/>
    <property type="match status" value="1"/>
</dbReference>
<dbReference type="Gene3D" id="3.30.70.2520">
    <property type="match status" value="1"/>
</dbReference>
<feature type="domain" description="FAD-binding PCMH-type" evidence="6">
    <location>
        <begin position="520"/>
        <end position="680"/>
    </location>
</feature>
<gene>
    <name evidence="7" type="ORF">THRCLA_02819</name>
</gene>
<dbReference type="Pfam" id="PF04030">
    <property type="entry name" value="ALO"/>
    <property type="match status" value="1"/>
</dbReference>
<dbReference type="InterPro" id="IPR008963">
    <property type="entry name" value="Purple_acid_Pase-like_N"/>
</dbReference>
<dbReference type="InterPro" id="IPR016167">
    <property type="entry name" value="FAD-bd_PCMH_sub1"/>
</dbReference>
<dbReference type="GO" id="GO:0003993">
    <property type="term" value="F:acid phosphatase activity"/>
    <property type="evidence" value="ECO:0007669"/>
    <property type="project" value="UniProtKB-EC"/>
</dbReference>
<dbReference type="SUPFAM" id="SSF56176">
    <property type="entry name" value="FAD-binding/transporter-associated domain-like"/>
    <property type="match status" value="1"/>
</dbReference>
<evidence type="ECO:0000259" key="6">
    <source>
        <dbReference type="PROSITE" id="PS51387"/>
    </source>
</evidence>